<organism evidence="1">
    <name type="scientific">Octopus bimaculoides</name>
    <name type="common">California two-spotted octopus</name>
    <dbReference type="NCBI Taxonomy" id="37653"/>
    <lineage>
        <taxon>Eukaryota</taxon>
        <taxon>Metazoa</taxon>
        <taxon>Spiralia</taxon>
        <taxon>Lophotrochozoa</taxon>
        <taxon>Mollusca</taxon>
        <taxon>Cephalopoda</taxon>
        <taxon>Coleoidea</taxon>
        <taxon>Octopodiformes</taxon>
        <taxon>Octopoda</taxon>
        <taxon>Incirrata</taxon>
        <taxon>Octopodidae</taxon>
        <taxon>Octopus</taxon>
    </lineage>
</organism>
<protein>
    <submittedName>
        <fullName evidence="1">Uncharacterized protein</fullName>
    </submittedName>
</protein>
<gene>
    <name evidence="1" type="ORF">OCBIM_22003704mg</name>
</gene>
<accession>A0A0L8HWU9</accession>
<dbReference type="AlphaFoldDB" id="A0A0L8HWU9"/>
<name>A0A0L8HWU9_OCTBM</name>
<reference evidence="1" key="1">
    <citation type="submission" date="2015-07" db="EMBL/GenBank/DDBJ databases">
        <title>MeaNS - Measles Nucleotide Surveillance Program.</title>
        <authorList>
            <person name="Tran T."/>
            <person name="Druce J."/>
        </authorList>
    </citation>
    <scope>NUCLEOTIDE SEQUENCE</scope>
    <source>
        <strain evidence="1">UCB-OBI-ISO-001</strain>
        <tissue evidence="1">Gonad</tissue>
    </source>
</reference>
<proteinExistence type="predicted"/>
<evidence type="ECO:0000313" key="1">
    <source>
        <dbReference type="EMBL" id="KOF93708.1"/>
    </source>
</evidence>
<sequence>MELKFKLIIHLHCYSVEIYLKEFAVNQSFELFSQKILKFGRKRKTLTLTHAYIYTYMLCRVFRDSKCTC</sequence>
<dbReference type="EMBL" id="KQ417101">
    <property type="protein sequence ID" value="KOF93708.1"/>
    <property type="molecule type" value="Genomic_DNA"/>
</dbReference>